<name>A0A0K2SWI2_LEPSM</name>
<evidence type="ECO:0000313" key="1">
    <source>
        <dbReference type="EMBL" id="CDW17845.1"/>
    </source>
</evidence>
<dbReference type="EMBL" id="HACA01000484">
    <property type="protein sequence ID" value="CDW17845.1"/>
    <property type="molecule type" value="Transcribed_RNA"/>
</dbReference>
<organism evidence="1">
    <name type="scientific">Lepeophtheirus salmonis</name>
    <name type="common">Salmon louse</name>
    <name type="synonym">Caligus salmonis</name>
    <dbReference type="NCBI Taxonomy" id="72036"/>
    <lineage>
        <taxon>Eukaryota</taxon>
        <taxon>Metazoa</taxon>
        <taxon>Ecdysozoa</taxon>
        <taxon>Arthropoda</taxon>
        <taxon>Crustacea</taxon>
        <taxon>Multicrustacea</taxon>
        <taxon>Hexanauplia</taxon>
        <taxon>Copepoda</taxon>
        <taxon>Siphonostomatoida</taxon>
        <taxon>Caligidae</taxon>
        <taxon>Lepeophtheirus</taxon>
    </lineage>
</organism>
<sequence length="60" mass="6864">MVSPLGLDCIISHPILSDIIIRPARSRVACPCSCFVFTQIDKHTFSSRFEIHFLLEQINF</sequence>
<proteinExistence type="predicted"/>
<protein>
    <submittedName>
        <fullName evidence="1">Uncharacterized protein</fullName>
    </submittedName>
</protein>
<dbReference type="AlphaFoldDB" id="A0A0K2SWI2"/>
<reference evidence="1" key="1">
    <citation type="submission" date="2014-05" db="EMBL/GenBank/DDBJ databases">
        <authorList>
            <person name="Chronopoulou M."/>
        </authorList>
    </citation>
    <scope>NUCLEOTIDE SEQUENCE</scope>
    <source>
        <tissue evidence="1">Whole organism</tissue>
    </source>
</reference>
<accession>A0A0K2SWI2</accession>